<evidence type="ECO:0000313" key="3">
    <source>
        <dbReference type="EMBL" id="MFC4128422.1"/>
    </source>
</evidence>
<evidence type="ECO:0000313" key="4">
    <source>
        <dbReference type="Proteomes" id="UP001595767"/>
    </source>
</evidence>
<dbReference type="EMBL" id="JBHSBA010000015">
    <property type="protein sequence ID" value="MFC4128422.1"/>
    <property type="molecule type" value="Genomic_DNA"/>
</dbReference>
<comment type="caution">
    <text evidence="3">The sequence shown here is derived from an EMBL/GenBank/DDBJ whole genome shotgun (WGS) entry which is preliminary data.</text>
</comment>
<feature type="chain" id="PRO_5046752436" evidence="1">
    <location>
        <begin position="32"/>
        <end position="310"/>
    </location>
</feature>
<keyword evidence="4" id="KW-1185">Reference proteome</keyword>
<dbReference type="Pfam" id="PF08450">
    <property type="entry name" value="SGL"/>
    <property type="match status" value="1"/>
</dbReference>
<gene>
    <name evidence="3" type="ORF">ACFOW8_26190</name>
</gene>
<dbReference type="Proteomes" id="UP001595767">
    <property type="component" value="Unassembled WGS sequence"/>
</dbReference>
<protein>
    <submittedName>
        <fullName evidence="3">SMP-30/gluconolactonase/LRE family protein</fullName>
    </submittedName>
</protein>
<feature type="signal peptide" evidence="1">
    <location>
        <begin position="1"/>
        <end position="31"/>
    </location>
</feature>
<dbReference type="RefSeq" id="WP_378554182.1">
    <property type="nucleotide sequence ID" value="NZ_JBHSBA010000015.1"/>
</dbReference>
<organism evidence="3 4">
    <name type="scientific">Nocardia rhizosphaerae</name>
    <dbReference type="NCBI Taxonomy" id="1691571"/>
    <lineage>
        <taxon>Bacteria</taxon>
        <taxon>Bacillati</taxon>
        <taxon>Actinomycetota</taxon>
        <taxon>Actinomycetes</taxon>
        <taxon>Mycobacteriales</taxon>
        <taxon>Nocardiaceae</taxon>
        <taxon>Nocardia</taxon>
    </lineage>
</organism>
<sequence length="310" mass="31140">MTSSRSTRRAIAALTAAATATMLPAVQPASAASPSCAHWTAHTVSAGHGILENLAFDGRGNLLLSEQSATGGAGAIVRLGADGSAGVAVPAVDTPGGIVVDGGTAYFTTGNSVASALANRADGTIRALDLDTGALTTVATGLTMPNGLARLPDGDFVVSRDIGAATMTRVAADGTAVPYAPSLSSTNGLAFDRQRQRLVVSTTFDPATLITAVDYADPARPMPRTVVPGFGPLNSADDLTVDADGTVYVALNAAGRIQRVDLDTGQTCAIADGLPLSSSVRFGAGPGWDPTALYVTSFLGTVTRLTPPTG</sequence>
<keyword evidence="1" id="KW-0732">Signal</keyword>
<evidence type="ECO:0000259" key="2">
    <source>
        <dbReference type="Pfam" id="PF08450"/>
    </source>
</evidence>
<evidence type="ECO:0000256" key="1">
    <source>
        <dbReference type="SAM" id="SignalP"/>
    </source>
</evidence>
<dbReference type="SUPFAM" id="SSF63829">
    <property type="entry name" value="Calcium-dependent phosphotriesterase"/>
    <property type="match status" value="1"/>
</dbReference>
<accession>A0ABV8LC37</accession>
<name>A0ABV8LC37_9NOCA</name>
<dbReference type="InterPro" id="IPR013658">
    <property type="entry name" value="SGL"/>
</dbReference>
<reference evidence="4" key="1">
    <citation type="journal article" date="2019" name="Int. J. Syst. Evol. Microbiol.">
        <title>The Global Catalogue of Microorganisms (GCM) 10K type strain sequencing project: providing services to taxonomists for standard genome sequencing and annotation.</title>
        <authorList>
            <consortium name="The Broad Institute Genomics Platform"/>
            <consortium name="The Broad Institute Genome Sequencing Center for Infectious Disease"/>
            <person name="Wu L."/>
            <person name="Ma J."/>
        </authorList>
    </citation>
    <scope>NUCLEOTIDE SEQUENCE [LARGE SCALE GENOMIC DNA]</scope>
    <source>
        <strain evidence="4">CGMCC 4.7204</strain>
    </source>
</reference>
<dbReference type="Gene3D" id="2.120.10.30">
    <property type="entry name" value="TolB, C-terminal domain"/>
    <property type="match status" value="1"/>
</dbReference>
<proteinExistence type="predicted"/>
<dbReference type="InterPro" id="IPR011042">
    <property type="entry name" value="6-blade_b-propeller_TolB-like"/>
</dbReference>
<feature type="domain" description="SMP-30/Gluconolactonase/LRE-like region" evidence="2">
    <location>
        <begin position="165"/>
        <end position="297"/>
    </location>
</feature>